<gene>
    <name evidence="1" type="ORF">K441DRAFT_588541</name>
</gene>
<accession>A0ACC8EQ19</accession>
<dbReference type="Proteomes" id="UP000250078">
    <property type="component" value="Unassembled WGS sequence"/>
</dbReference>
<evidence type="ECO:0000313" key="2">
    <source>
        <dbReference type="Proteomes" id="UP000250078"/>
    </source>
</evidence>
<feature type="non-terminal residue" evidence="1">
    <location>
        <position position="1"/>
    </location>
</feature>
<name>A0ACC8EQ19_9PEZI</name>
<dbReference type="EMBL" id="KV748242">
    <property type="protein sequence ID" value="OCK88483.1"/>
    <property type="molecule type" value="Genomic_DNA"/>
</dbReference>
<reference evidence="1 2" key="1">
    <citation type="journal article" date="2016" name="Nat. Commun.">
        <title>Ectomycorrhizal ecology is imprinted in the genome of the dominant symbiotic fungus Cenococcum geophilum.</title>
        <authorList>
            <consortium name="DOE Joint Genome Institute"/>
            <person name="Peter M."/>
            <person name="Kohler A."/>
            <person name="Ohm R.A."/>
            <person name="Kuo A."/>
            <person name="Krutzmann J."/>
            <person name="Morin E."/>
            <person name="Arend M."/>
            <person name="Barry K.W."/>
            <person name="Binder M."/>
            <person name="Choi C."/>
            <person name="Clum A."/>
            <person name="Copeland A."/>
            <person name="Grisel N."/>
            <person name="Haridas S."/>
            <person name="Kipfer T."/>
            <person name="LaButti K."/>
            <person name="Lindquist E."/>
            <person name="Lipzen A."/>
            <person name="Maire R."/>
            <person name="Meier B."/>
            <person name="Mihaltcheva S."/>
            <person name="Molinier V."/>
            <person name="Murat C."/>
            <person name="Poggeler S."/>
            <person name="Quandt C.A."/>
            <person name="Sperisen C."/>
            <person name="Tritt A."/>
            <person name="Tisserant E."/>
            <person name="Crous P.W."/>
            <person name="Henrissat B."/>
            <person name="Nehls U."/>
            <person name="Egli S."/>
            <person name="Spatafora J.W."/>
            <person name="Grigoriev I.V."/>
            <person name="Martin F.M."/>
        </authorList>
    </citation>
    <scope>NUCLEOTIDE SEQUENCE [LARGE SCALE GENOMIC DNA]</scope>
    <source>
        <strain evidence="1 2">1.58</strain>
    </source>
</reference>
<sequence>LQQRHWQQLKHLYNHLETFYKATIIVEGQKTGLTDHFQTLNWLLLELKNTKHKFIKLSTQTRKKAKA</sequence>
<organism evidence="1 2">
    <name type="scientific">Cenococcum geophilum 1.58</name>
    <dbReference type="NCBI Taxonomy" id="794803"/>
    <lineage>
        <taxon>Eukaryota</taxon>
        <taxon>Fungi</taxon>
        <taxon>Dikarya</taxon>
        <taxon>Ascomycota</taxon>
        <taxon>Pezizomycotina</taxon>
        <taxon>Dothideomycetes</taxon>
        <taxon>Pleosporomycetidae</taxon>
        <taxon>Gloniales</taxon>
        <taxon>Gloniaceae</taxon>
        <taxon>Cenococcum</taxon>
    </lineage>
</organism>
<evidence type="ECO:0000313" key="1">
    <source>
        <dbReference type="EMBL" id="OCK88483.1"/>
    </source>
</evidence>
<keyword evidence="2" id="KW-1185">Reference proteome</keyword>
<protein>
    <submittedName>
        <fullName evidence="1">Uncharacterized protein</fullName>
    </submittedName>
</protein>
<proteinExistence type="predicted"/>